<feature type="domain" description="Glycosyl transferase family 1" evidence="1">
    <location>
        <begin position="185"/>
        <end position="339"/>
    </location>
</feature>
<dbReference type="PANTHER" id="PTHR12526">
    <property type="entry name" value="GLYCOSYLTRANSFERASE"/>
    <property type="match status" value="1"/>
</dbReference>
<dbReference type="EMBL" id="JACHIF010000009">
    <property type="protein sequence ID" value="MBB5039610.1"/>
    <property type="molecule type" value="Genomic_DNA"/>
</dbReference>
<dbReference type="Gene3D" id="3.40.50.2000">
    <property type="entry name" value="Glycogen Phosphorylase B"/>
    <property type="match status" value="2"/>
</dbReference>
<dbReference type="SUPFAM" id="SSF53756">
    <property type="entry name" value="UDP-Glycosyltransferase/glycogen phosphorylase"/>
    <property type="match status" value="1"/>
</dbReference>
<evidence type="ECO:0000313" key="2">
    <source>
        <dbReference type="EMBL" id="MBB5039610.1"/>
    </source>
</evidence>
<protein>
    <submittedName>
        <fullName evidence="2">Glycosyltransferase involved in cell wall biosynthesis</fullName>
    </submittedName>
</protein>
<gene>
    <name evidence="2" type="ORF">HNQ64_003885</name>
</gene>
<proteinExistence type="predicted"/>
<evidence type="ECO:0000259" key="1">
    <source>
        <dbReference type="Pfam" id="PF00534"/>
    </source>
</evidence>
<dbReference type="Pfam" id="PF00534">
    <property type="entry name" value="Glycos_transf_1"/>
    <property type="match status" value="1"/>
</dbReference>
<dbReference type="Proteomes" id="UP000534294">
    <property type="component" value="Unassembled WGS sequence"/>
</dbReference>
<keyword evidence="3" id="KW-1185">Reference proteome</keyword>
<sequence length="361" mass="40091">MRKIIHLLTGLARGGCEGNALRFVENTLGFHHHLVVLGAFGPMEQDFKKAGATVDYLSLEKSPWGLSQRIRECVLPHNAAGVIVWHGMVMLPQILRGLRGSSFNILVHGGNPAHGMLRRVDLRYYLLEKLLGRRAEATYVCCSQHVVDSFQESLYLRRFRSVVVPNGVHTPSVSLHQPRDFSPGQAVTLGMVARLDSIKDHATLLRAFAALLKEWPEATLELVGDGAERQKLETLADELQIAQRVVFHGTLSDVYEAMTRWDLFVYSTTIQEGLGNALAEAMILGLPCVATDVKPIQELAGSPSCVELVEPTNPEAMTQGILRLLHSFELREKLSSSAHRRAKKELSAKVYAQRYRSLLSV</sequence>
<dbReference type="PANTHER" id="PTHR12526:SF630">
    <property type="entry name" value="GLYCOSYLTRANSFERASE"/>
    <property type="match status" value="1"/>
</dbReference>
<evidence type="ECO:0000313" key="3">
    <source>
        <dbReference type="Proteomes" id="UP000534294"/>
    </source>
</evidence>
<dbReference type="GO" id="GO:0016757">
    <property type="term" value="F:glycosyltransferase activity"/>
    <property type="evidence" value="ECO:0007669"/>
    <property type="project" value="InterPro"/>
</dbReference>
<accession>A0A7W7YNV0</accession>
<reference evidence="2 3" key="1">
    <citation type="submission" date="2020-08" db="EMBL/GenBank/DDBJ databases">
        <title>Genomic Encyclopedia of Type Strains, Phase IV (KMG-IV): sequencing the most valuable type-strain genomes for metagenomic binning, comparative biology and taxonomic classification.</title>
        <authorList>
            <person name="Goeker M."/>
        </authorList>
    </citation>
    <scope>NUCLEOTIDE SEQUENCE [LARGE SCALE GENOMIC DNA]</scope>
    <source>
        <strain evidence="2 3">DSM 12251</strain>
    </source>
</reference>
<name>A0A7W7YNV0_9BACT</name>
<dbReference type="CDD" id="cd03811">
    <property type="entry name" value="GT4_GT28_WabH-like"/>
    <property type="match status" value="1"/>
</dbReference>
<organism evidence="2 3">
    <name type="scientific">Prosthecobacter dejongeii</name>
    <dbReference type="NCBI Taxonomy" id="48465"/>
    <lineage>
        <taxon>Bacteria</taxon>
        <taxon>Pseudomonadati</taxon>
        <taxon>Verrucomicrobiota</taxon>
        <taxon>Verrucomicrobiia</taxon>
        <taxon>Verrucomicrobiales</taxon>
        <taxon>Verrucomicrobiaceae</taxon>
        <taxon>Prosthecobacter</taxon>
    </lineage>
</organism>
<keyword evidence="2" id="KW-0808">Transferase</keyword>
<dbReference type="RefSeq" id="WP_184211551.1">
    <property type="nucleotide sequence ID" value="NZ_JACHIF010000009.1"/>
</dbReference>
<dbReference type="AlphaFoldDB" id="A0A7W7YNV0"/>
<comment type="caution">
    <text evidence="2">The sequence shown here is derived from an EMBL/GenBank/DDBJ whole genome shotgun (WGS) entry which is preliminary data.</text>
</comment>
<dbReference type="InterPro" id="IPR001296">
    <property type="entry name" value="Glyco_trans_1"/>
</dbReference>